<dbReference type="SUPFAM" id="SSF50494">
    <property type="entry name" value="Trypsin-like serine proteases"/>
    <property type="match status" value="1"/>
</dbReference>
<dbReference type="PROSITE" id="PS50240">
    <property type="entry name" value="TRYPSIN_DOM"/>
    <property type="match status" value="1"/>
</dbReference>
<accession>A0A8S1J4U6</accession>
<dbReference type="Pfam" id="PF00089">
    <property type="entry name" value="Trypsin"/>
    <property type="match status" value="1"/>
</dbReference>
<dbReference type="InterPro" id="IPR033116">
    <property type="entry name" value="TRYPSIN_SER"/>
</dbReference>
<gene>
    <name evidence="3" type="ORF">OSTQU699_LOCUS7852</name>
</gene>
<evidence type="ECO:0000313" key="4">
    <source>
        <dbReference type="Proteomes" id="UP000708148"/>
    </source>
</evidence>
<dbReference type="InterPro" id="IPR009003">
    <property type="entry name" value="Peptidase_S1_PA"/>
</dbReference>
<reference evidence="3" key="1">
    <citation type="submission" date="2020-12" db="EMBL/GenBank/DDBJ databases">
        <authorList>
            <person name="Iha C."/>
        </authorList>
    </citation>
    <scope>NUCLEOTIDE SEQUENCE</scope>
</reference>
<organism evidence="3 4">
    <name type="scientific">Ostreobium quekettii</name>
    <dbReference type="NCBI Taxonomy" id="121088"/>
    <lineage>
        <taxon>Eukaryota</taxon>
        <taxon>Viridiplantae</taxon>
        <taxon>Chlorophyta</taxon>
        <taxon>core chlorophytes</taxon>
        <taxon>Ulvophyceae</taxon>
        <taxon>TCBD clade</taxon>
        <taxon>Bryopsidales</taxon>
        <taxon>Ostreobineae</taxon>
        <taxon>Ostreobiaceae</taxon>
        <taxon>Ostreobium</taxon>
    </lineage>
</organism>
<dbReference type="AlphaFoldDB" id="A0A8S1J4U6"/>
<keyword evidence="4" id="KW-1185">Reference proteome</keyword>
<dbReference type="GO" id="GO:0006508">
    <property type="term" value="P:proteolysis"/>
    <property type="evidence" value="ECO:0007669"/>
    <property type="project" value="InterPro"/>
</dbReference>
<proteinExistence type="predicted"/>
<dbReference type="SMART" id="SM00020">
    <property type="entry name" value="Tryp_SPc"/>
    <property type="match status" value="1"/>
</dbReference>
<dbReference type="InterPro" id="IPR001254">
    <property type="entry name" value="Trypsin_dom"/>
</dbReference>
<dbReference type="EMBL" id="CAJHUC010001849">
    <property type="protein sequence ID" value="CAD7702495.1"/>
    <property type="molecule type" value="Genomic_DNA"/>
</dbReference>
<dbReference type="InterPro" id="IPR043504">
    <property type="entry name" value="Peptidase_S1_PA_chymotrypsin"/>
</dbReference>
<dbReference type="PANTHER" id="PTHR24276">
    <property type="entry name" value="POLYSERASE-RELATED"/>
    <property type="match status" value="1"/>
</dbReference>
<protein>
    <recommendedName>
        <fullName evidence="2">Peptidase S1 domain-containing protein</fullName>
    </recommendedName>
</protein>
<sequence>MVLRVESTIAHPEYERPQCGFDIALLKLPSYAAVELSSVPVPMLAEPDTDLIFGTWVYALGWGMDEHGNLPPVLQLATTLQVVNNALCPGVRHMKDTMLCAFSRKQSACGGDSGGPLLIPDYVGTDVEAGHPRADLVVGIISFGPECTGEATGSGYTKVSYFRSWIESVMVRETVGRRAATLGCPG</sequence>
<dbReference type="InterPro" id="IPR050430">
    <property type="entry name" value="Peptidase_S1"/>
</dbReference>
<feature type="domain" description="Peptidase S1" evidence="2">
    <location>
        <begin position="1"/>
        <end position="171"/>
    </location>
</feature>
<evidence type="ECO:0000313" key="3">
    <source>
        <dbReference type="EMBL" id="CAD7702495.1"/>
    </source>
</evidence>
<evidence type="ECO:0000259" key="2">
    <source>
        <dbReference type="PROSITE" id="PS50240"/>
    </source>
</evidence>
<dbReference type="PROSITE" id="PS00135">
    <property type="entry name" value="TRYPSIN_SER"/>
    <property type="match status" value="1"/>
</dbReference>
<dbReference type="Proteomes" id="UP000708148">
    <property type="component" value="Unassembled WGS sequence"/>
</dbReference>
<dbReference type="GO" id="GO:0004252">
    <property type="term" value="F:serine-type endopeptidase activity"/>
    <property type="evidence" value="ECO:0007669"/>
    <property type="project" value="InterPro"/>
</dbReference>
<name>A0A8S1J4U6_9CHLO</name>
<dbReference type="PANTHER" id="PTHR24276:SF98">
    <property type="entry name" value="FI18310P1-RELATED"/>
    <property type="match status" value="1"/>
</dbReference>
<keyword evidence="1" id="KW-1015">Disulfide bond</keyword>
<comment type="caution">
    <text evidence="3">The sequence shown here is derived from an EMBL/GenBank/DDBJ whole genome shotgun (WGS) entry which is preliminary data.</text>
</comment>
<evidence type="ECO:0000256" key="1">
    <source>
        <dbReference type="ARBA" id="ARBA00023157"/>
    </source>
</evidence>
<dbReference type="Gene3D" id="2.40.10.10">
    <property type="entry name" value="Trypsin-like serine proteases"/>
    <property type="match status" value="1"/>
</dbReference>
<dbReference type="OrthoDB" id="513101at2759"/>